<dbReference type="EMBL" id="JBBXMP010000129">
    <property type="protein sequence ID" value="KAL0061626.1"/>
    <property type="molecule type" value="Genomic_DNA"/>
</dbReference>
<evidence type="ECO:0000313" key="3">
    <source>
        <dbReference type="Proteomes" id="UP001437256"/>
    </source>
</evidence>
<accession>A0ABR2ZIY5</accession>
<feature type="region of interest" description="Disordered" evidence="1">
    <location>
        <begin position="39"/>
        <end position="67"/>
    </location>
</feature>
<sequence length="100" mass="10718">MSRITLNLKKFSRADEHTGDIRPLSWVVASRIVPQIVKGSGRDDGGGYNTYGFGGTPTGTTASGRWGVPDTELISATAFTDAMESATLTIEGRKVQLNEE</sequence>
<reference evidence="2 3" key="1">
    <citation type="submission" date="2024-05" db="EMBL/GenBank/DDBJ databases">
        <title>A draft genome resource for the thread blight pathogen Marasmius tenuissimus strain MS-2.</title>
        <authorList>
            <person name="Yulfo-Soto G.E."/>
            <person name="Baruah I.K."/>
            <person name="Amoako-Attah I."/>
            <person name="Bukari Y."/>
            <person name="Meinhardt L.W."/>
            <person name="Bailey B.A."/>
            <person name="Cohen S.P."/>
        </authorList>
    </citation>
    <scope>NUCLEOTIDE SEQUENCE [LARGE SCALE GENOMIC DNA]</scope>
    <source>
        <strain evidence="2 3">MS-2</strain>
    </source>
</reference>
<proteinExistence type="predicted"/>
<evidence type="ECO:0000256" key="1">
    <source>
        <dbReference type="SAM" id="MobiDB-lite"/>
    </source>
</evidence>
<keyword evidence="3" id="KW-1185">Reference proteome</keyword>
<gene>
    <name evidence="2" type="ORF">AAF712_011543</name>
</gene>
<evidence type="ECO:0000313" key="2">
    <source>
        <dbReference type="EMBL" id="KAL0061626.1"/>
    </source>
</evidence>
<feature type="compositionally biased region" description="Gly residues" evidence="1">
    <location>
        <begin position="46"/>
        <end position="57"/>
    </location>
</feature>
<dbReference type="Proteomes" id="UP001437256">
    <property type="component" value="Unassembled WGS sequence"/>
</dbReference>
<name>A0ABR2ZIY5_9AGAR</name>
<protein>
    <submittedName>
        <fullName evidence="2">Uncharacterized protein</fullName>
    </submittedName>
</protein>
<comment type="caution">
    <text evidence="2">The sequence shown here is derived from an EMBL/GenBank/DDBJ whole genome shotgun (WGS) entry which is preliminary data.</text>
</comment>
<organism evidence="2 3">
    <name type="scientific">Marasmius tenuissimus</name>
    <dbReference type="NCBI Taxonomy" id="585030"/>
    <lineage>
        <taxon>Eukaryota</taxon>
        <taxon>Fungi</taxon>
        <taxon>Dikarya</taxon>
        <taxon>Basidiomycota</taxon>
        <taxon>Agaricomycotina</taxon>
        <taxon>Agaricomycetes</taxon>
        <taxon>Agaricomycetidae</taxon>
        <taxon>Agaricales</taxon>
        <taxon>Marasmiineae</taxon>
        <taxon>Marasmiaceae</taxon>
        <taxon>Marasmius</taxon>
    </lineage>
</organism>